<feature type="transmembrane region" description="Helical" evidence="1">
    <location>
        <begin position="86"/>
        <end position="107"/>
    </location>
</feature>
<keyword evidence="1" id="KW-0812">Transmembrane</keyword>
<name>A0A412AXK4_9FIRM</name>
<keyword evidence="1" id="KW-0472">Membrane</keyword>
<organism evidence="3 4">
    <name type="scientific">[Clostridium] leptum</name>
    <dbReference type="NCBI Taxonomy" id="1535"/>
    <lineage>
        <taxon>Bacteria</taxon>
        <taxon>Bacillati</taxon>
        <taxon>Bacillota</taxon>
        <taxon>Clostridia</taxon>
        <taxon>Eubacteriales</taxon>
        <taxon>Oscillospiraceae</taxon>
        <taxon>Oscillospiraceae incertae sedis</taxon>
    </lineage>
</organism>
<protein>
    <recommendedName>
        <fullName evidence="5">Fimbrial protein</fullName>
    </recommendedName>
</protein>
<evidence type="ECO:0000313" key="3">
    <source>
        <dbReference type="EMBL" id="RGQ40930.1"/>
    </source>
</evidence>
<reference evidence="3 4" key="1">
    <citation type="submission" date="2018-08" db="EMBL/GenBank/DDBJ databases">
        <title>A genome reference for cultivated species of the human gut microbiota.</title>
        <authorList>
            <person name="Zou Y."/>
            <person name="Xue W."/>
            <person name="Luo G."/>
        </authorList>
    </citation>
    <scope>NUCLEOTIDE SEQUENCE [LARGE SCALE GENOMIC DNA]</scope>
    <source>
        <strain evidence="3 4">AF28-26</strain>
    </source>
</reference>
<gene>
    <name evidence="3" type="ORF">DWY99_06935</name>
</gene>
<proteinExistence type="predicted"/>
<keyword evidence="1" id="KW-1133">Transmembrane helix</keyword>
<evidence type="ECO:0008006" key="5">
    <source>
        <dbReference type="Google" id="ProtNLM"/>
    </source>
</evidence>
<feature type="signal peptide" evidence="2">
    <location>
        <begin position="1"/>
        <end position="28"/>
    </location>
</feature>
<evidence type="ECO:0000256" key="2">
    <source>
        <dbReference type="SAM" id="SignalP"/>
    </source>
</evidence>
<dbReference type="EMBL" id="QRTC01000022">
    <property type="protein sequence ID" value="RGQ40930.1"/>
    <property type="molecule type" value="Genomic_DNA"/>
</dbReference>
<feature type="chain" id="PRO_5019018184" description="Fimbrial protein" evidence="2">
    <location>
        <begin position="29"/>
        <end position="114"/>
    </location>
</feature>
<feature type="transmembrane region" description="Helical" evidence="1">
    <location>
        <begin position="44"/>
        <end position="65"/>
    </location>
</feature>
<evidence type="ECO:0000256" key="1">
    <source>
        <dbReference type="SAM" id="Phobius"/>
    </source>
</evidence>
<sequence>MRKHYKKTILLFLFTLFAVLFSATNVFAAGGDLFTVADDIIRDVYMHIAGISTVLAGLMSAIAVIGAKMSNNQHRVDQSWDWLKRVWMAWAVINGIGAFISYITPLFNGYAQLP</sequence>
<comment type="caution">
    <text evidence="3">The sequence shown here is derived from an EMBL/GenBank/DDBJ whole genome shotgun (WGS) entry which is preliminary data.</text>
</comment>
<accession>A0A412AXK4</accession>
<dbReference type="AlphaFoldDB" id="A0A412AXK4"/>
<dbReference type="Proteomes" id="UP000284751">
    <property type="component" value="Unassembled WGS sequence"/>
</dbReference>
<evidence type="ECO:0000313" key="4">
    <source>
        <dbReference type="Proteomes" id="UP000284751"/>
    </source>
</evidence>
<keyword evidence="2" id="KW-0732">Signal</keyword>